<comment type="caution">
    <text evidence="2">The sequence shown here is derived from an EMBL/GenBank/DDBJ whole genome shotgun (WGS) entry which is preliminary data.</text>
</comment>
<keyword evidence="1" id="KW-0472">Membrane</keyword>
<sequence>ILSSVVTGKVGSLPQIKWLDFLAVFPTAWVAFRYRNLVGTVLFGVVLIAILRLVF</sequence>
<feature type="transmembrane region" description="Helical" evidence="1">
    <location>
        <begin position="34"/>
        <end position="54"/>
    </location>
</feature>
<dbReference type="Pfam" id="PF05437">
    <property type="entry name" value="AzlD"/>
    <property type="match status" value="1"/>
</dbReference>
<keyword evidence="1" id="KW-1133">Transmembrane helix</keyword>
<protein>
    <submittedName>
        <fullName evidence="2">AzlC protein</fullName>
    </submittedName>
</protein>
<reference evidence="2 3" key="1">
    <citation type="submission" date="2019-11" db="EMBL/GenBank/DDBJ databases">
        <title>Growth characteristics of pneumococcus vary with the chemical composition of the capsule and with environmental conditions.</title>
        <authorList>
            <person name="Tothpal A."/>
            <person name="Desobry K."/>
            <person name="Joshi S."/>
            <person name="Wyllie A.L."/>
            <person name="Weinberger D.M."/>
        </authorList>
    </citation>
    <scope>NUCLEOTIDE SEQUENCE [LARGE SCALE GENOMIC DNA]</scope>
    <source>
        <strain evidence="3">pnumococcus09N</strain>
    </source>
</reference>
<dbReference type="Proteomes" id="UP000467349">
    <property type="component" value="Unassembled WGS sequence"/>
</dbReference>
<gene>
    <name evidence="2" type="ORF">GM545_14230</name>
</gene>
<evidence type="ECO:0000313" key="3">
    <source>
        <dbReference type="Proteomes" id="UP000467349"/>
    </source>
</evidence>
<proteinExistence type="predicted"/>
<dbReference type="AlphaFoldDB" id="A0A7X3BY52"/>
<organism evidence="2 3">
    <name type="scientific">Streptococcus pneumoniae</name>
    <dbReference type="NCBI Taxonomy" id="1313"/>
    <lineage>
        <taxon>Bacteria</taxon>
        <taxon>Bacillati</taxon>
        <taxon>Bacillota</taxon>
        <taxon>Bacilli</taxon>
        <taxon>Lactobacillales</taxon>
        <taxon>Streptococcaceae</taxon>
        <taxon>Streptococcus</taxon>
    </lineage>
</organism>
<evidence type="ECO:0000313" key="2">
    <source>
        <dbReference type="EMBL" id="MTV44687.1"/>
    </source>
</evidence>
<dbReference type="EMBL" id="WNHU01000687">
    <property type="protein sequence ID" value="MTV44687.1"/>
    <property type="molecule type" value="Genomic_DNA"/>
</dbReference>
<keyword evidence="1" id="KW-0812">Transmembrane</keyword>
<accession>A0A7X3BY52</accession>
<dbReference type="InterPro" id="IPR008407">
    <property type="entry name" value="Brnchd-chn_aa_trnsp_AzlD"/>
</dbReference>
<feature type="non-terminal residue" evidence="2">
    <location>
        <position position="1"/>
    </location>
</feature>
<dbReference type="RefSeq" id="WP_196301036.1">
    <property type="nucleotide sequence ID" value="NZ_WNHU01000687.1"/>
</dbReference>
<evidence type="ECO:0000256" key="1">
    <source>
        <dbReference type="SAM" id="Phobius"/>
    </source>
</evidence>
<name>A0A7X3BY52_STREE</name>